<reference evidence="1" key="1">
    <citation type="submission" date="2013-07" db="EMBL/GenBank/DDBJ databases">
        <title>The genome of an arbuscular mycorrhizal fungus provides insights into the evolution of the oldest plant symbiosis.</title>
        <authorList>
            <consortium name="DOE Joint Genome Institute"/>
            <person name="Tisserant E."/>
            <person name="Malbreil M."/>
            <person name="Kuo A."/>
            <person name="Kohler A."/>
            <person name="Symeonidi A."/>
            <person name="Balestrini R."/>
            <person name="Charron P."/>
            <person name="Duensing N."/>
            <person name="Frei-dit-Frey N."/>
            <person name="Gianinazzi-Pearson V."/>
            <person name="Gilbert B."/>
            <person name="Handa Y."/>
            <person name="Hijri M."/>
            <person name="Kaul R."/>
            <person name="Kawaguchi M."/>
            <person name="Krajinski F."/>
            <person name="Lammers P."/>
            <person name="Lapierre D."/>
            <person name="Masclaux F.G."/>
            <person name="Murat C."/>
            <person name="Morin E."/>
            <person name="Ndikumana S."/>
            <person name="Pagni M."/>
            <person name="Petitpierre D."/>
            <person name="Requena N."/>
            <person name="Rosikiewicz P."/>
            <person name="Riley R."/>
            <person name="Saito K."/>
            <person name="San Clemente H."/>
            <person name="Shapiro H."/>
            <person name="van Tuinen D."/>
            <person name="Becard G."/>
            <person name="Bonfante P."/>
            <person name="Paszkowski U."/>
            <person name="Shachar-Hill Y."/>
            <person name="Young J.P."/>
            <person name="Sanders I.R."/>
            <person name="Henrissat B."/>
            <person name="Rensing S.A."/>
            <person name="Grigoriev I.V."/>
            <person name="Corradi N."/>
            <person name="Roux C."/>
            <person name="Martin F."/>
        </authorList>
    </citation>
    <scope>NUCLEOTIDE SEQUENCE</scope>
    <source>
        <strain evidence="1">DAOM 197198</strain>
    </source>
</reference>
<dbReference type="HOGENOM" id="CLU_2655707_0_0_1"/>
<proteinExistence type="predicted"/>
<organism evidence="1">
    <name type="scientific">Rhizophagus irregularis (strain DAOM 181602 / DAOM 197198 / MUCL 43194)</name>
    <name type="common">Arbuscular mycorrhizal fungus</name>
    <name type="synonym">Glomus intraradices</name>
    <dbReference type="NCBI Taxonomy" id="747089"/>
    <lineage>
        <taxon>Eukaryota</taxon>
        <taxon>Fungi</taxon>
        <taxon>Fungi incertae sedis</taxon>
        <taxon>Mucoromycota</taxon>
        <taxon>Glomeromycotina</taxon>
        <taxon>Glomeromycetes</taxon>
        <taxon>Glomerales</taxon>
        <taxon>Glomeraceae</taxon>
        <taxon>Rhizophagus</taxon>
    </lineage>
</organism>
<gene>
    <name evidence="1" type="ORF">GLOINDRAFT_2252</name>
</gene>
<dbReference type="EMBL" id="KI279339">
    <property type="protein sequence ID" value="ESA18296.1"/>
    <property type="molecule type" value="Genomic_DNA"/>
</dbReference>
<sequence length="76" mass="9040">MAIREFFLSRNHCREKVTSRKWIHRNQSDNVFRLQVTALQNPENSPPGMTALDNLIDRKIDDQLVIRLSYKKENEN</sequence>
<name>U9URT2_RHIID</name>
<evidence type="ECO:0000313" key="1">
    <source>
        <dbReference type="EMBL" id="ESA18296.1"/>
    </source>
</evidence>
<dbReference type="AlphaFoldDB" id="U9URT2"/>
<accession>U9URT2</accession>
<protein>
    <submittedName>
        <fullName evidence="1">Uncharacterized protein</fullName>
    </submittedName>
</protein>